<dbReference type="InterPro" id="IPR050123">
    <property type="entry name" value="Prok_molybdopt-oxidoreductase"/>
</dbReference>
<comment type="caution">
    <text evidence="12">The sequence shown here is derived from an EMBL/GenBank/DDBJ whole genome shotgun (WGS) entry which is preliminary data.</text>
</comment>
<evidence type="ECO:0000259" key="11">
    <source>
        <dbReference type="Pfam" id="PF01568"/>
    </source>
</evidence>
<dbReference type="PANTHER" id="PTHR43105:SF4">
    <property type="entry name" value="PROTEIN YDEP"/>
    <property type="match status" value="1"/>
</dbReference>
<sequence>MQPATPDHPEPLQAYGQPAGGWGSIKAVALSVVREGAPLATAKALRQQNKPGGFACVSCAWAKPAQPHLAEFCENGAKATAWELTDKRLGPDFFAGHTLAALRGFSDHALEAGGRLTHPMRYDAASDRYLAVGWDEAFAAIGAELRALRADDPQSVVFYASGRASLETSYLYQLLARLYGNNNLPDSSNMCHESTSVALPQTIGVPVGTVALEDFAQTEAIFFFGQNVGVSSPRMLHQLQEARSRGVPIVTFNPLKEVGLLHFANPQSPREMLTPAETIISTQYLQVRNGGDIAALTGLCKWLVEADDAAQAAAAPRILDAAFIAEHTQGFDAFAEQLRAARWEDIEAHSGLARAALEQAAATYAVAGAVLGVYGMGLTQHRQGVANVQMLSNLLLLRGNIGKPGAGICPVRGHSNVQGQRTVGITEKPELAPLDRLAQIYRFEPPRTPGRNTVATCEGVLDGAVRGFVGLGGNFLRAAPDTERLEAAWGRLQLTVHVATRLNRSHLVPGRAAWLLPCLGRIEIDRQGSGPQTVTVEDSTGCFHASDGVAEPADPGLRSELAIVAALAQATLEPRAEVPWARWTHDYASVRDAIEATWPDVFKDFNARLREPGGVPKPNPARERIWKTESGKACFVLPPAPASEHAPDVLRLMTLRSDDQFNTTIYSLDDRFRNVWGTRMVLLMHPDDMAVRGLAEGDAVLVHGVADDGHPRRLPGLRALPYDLPAGSVAGYFPECNPLVPLGHHAEGSQVPAAKCIPVRVERLERATP</sequence>
<name>A0ABQ3GH37_9BURK</name>
<dbReference type="RefSeq" id="WP_189691000.1">
    <property type="nucleotide sequence ID" value="NZ_BMYK01000049.1"/>
</dbReference>
<dbReference type="Gene3D" id="3.40.50.740">
    <property type="match status" value="1"/>
</dbReference>
<feature type="domain" description="Molybdopterin dinucleotide-binding" evidence="11">
    <location>
        <begin position="650"/>
        <end position="703"/>
    </location>
</feature>
<reference evidence="13" key="1">
    <citation type="journal article" date="2019" name="Int. J. Syst. Evol. Microbiol.">
        <title>The Global Catalogue of Microorganisms (GCM) 10K type strain sequencing project: providing services to taxonomists for standard genome sequencing and annotation.</title>
        <authorList>
            <consortium name="The Broad Institute Genomics Platform"/>
            <consortium name="The Broad Institute Genome Sequencing Center for Infectious Disease"/>
            <person name="Wu L."/>
            <person name="Ma J."/>
        </authorList>
    </citation>
    <scope>NUCLEOTIDE SEQUENCE [LARGE SCALE GENOMIC DNA]</scope>
    <source>
        <strain evidence="13">KCTC 23314</strain>
    </source>
</reference>
<keyword evidence="9" id="KW-0411">Iron-sulfur</keyword>
<dbReference type="PANTHER" id="PTHR43105">
    <property type="entry name" value="RESPIRATORY NITRATE REDUCTASE"/>
    <property type="match status" value="1"/>
</dbReference>
<dbReference type="EMBL" id="BMYK01000049">
    <property type="protein sequence ID" value="GHD04215.1"/>
    <property type="molecule type" value="Genomic_DNA"/>
</dbReference>
<dbReference type="InterPro" id="IPR009010">
    <property type="entry name" value="Asp_de-COase-like_dom_sf"/>
</dbReference>
<dbReference type="SUPFAM" id="SSF50692">
    <property type="entry name" value="ADC-like"/>
    <property type="match status" value="1"/>
</dbReference>
<dbReference type="NCBIfam" id="TIGR01701">
    <property type="entry name" value="Fdhalpha-like"/>
    <property type="match status" value="1"/>
</dbReference>
<keyword evidence="5" id="KW-0500">Molybdenum</keyword>
<evidence type="ECO:0000313" key="12">
    <source>
        <dbReference type="EMBL" id="GHD04215.1"/>
    </source>
</evidence>
<dbReference type="CDD" id="cd02767">
    <property type="entry name" value="MopB_ydeP"/>
    <property type="match status" value="1"/>
</dbReference>
<keyword evidence="6" id="KW-0479">Metal-binding</keyword>
<comment type="cofactor">
    <cofactor evidence="1">
        <name>Mo-bis(molybdopterin guanine dinucleotide)</name>
        <dbReference type="ChEBI" id="CHEBI:60539"/>
    </cofactor>
</comment>
<evidence type="ECO:0000259" key="10">
    <source>
        <dbReference type="Pfam" id="PF00384"/>
    </source>
</evidence>
<dbReference type="InterPro" id="IPR037951">
    <property type="entry name" value="MopB_CT_YdeP"/>
</dbReference>
<organism evidence="12 13">
    <name type="scientific">Pseudorhodoferax aquiterrae</name>
    <dbReference type="NCBI Taxonomy" id="747304"/>
    <lineage>
        <taxon>Bacteria</taxon>
        <taxon>Pseudomonadati</taxon>
        <taxon>Pseudomonadota</taxon>
        <taxon>Betaproteobacteria</taxon>
        <taxon>Burkholderiales</taxon>
        <taxon>Comamonadaceae</taxon>
    </lineage>
</organism>
<dbReference type="InterPro" id="IPR006657">
    <property type="entry name" value="MoPterin_dinucl-bd_dom"/>
</dbReference>
<evidence type="ECO:0000256" key="8">
    <source>
        <dbReference type="ARBA" id="ARBA00023004"/>
    </source>
</evidence>
<keyword evidence="8" id="KW-0408">Iron</keyword>
<comment type="similarity">
    <text evidence="3">Belongs to the prokaryotic molybdopterin-containing oxidoreductase family.</text>
</comment>
<keyword evidence="7" id="KW-0560">Oxidoreductase</keyword>
<proteinExistence type="inferred from homology"/>
<evidence type="ECO:0000256" key="3">
    <source>
        <dbReference type="ARBA" id="ARBA00010312"/>
    </source>
</evidence>
<dbReference type="CDD" id="cd02787">
    <property type="entry name" value="MopB_CT_ydeP"/>
    <property type="match status" value="1"/>
</dbReference>
<accession>A0ABQ3GH37</accession>
<evidence type="ECO:0000256" key="2">
    <source>
        <dbReference type="ARBA" id="ARBA00001966"/>
    </source>
</evidence>
<comment type="cofactor">
    <cofactor evidence="2">
        <name>[4Fe-4S] cluster</name>
        <dbReference type="ChEBI" id="CHEBI:49883"/>
    </cofactor>
</comment>
<dbReference type="Gene3D" id="3.40.228.10">
    <property type="entry name" value="Dimethylsulfoxide Reductase, domain 2"/>
    <property type="match status" value="1"/>
</dbReference>
<keyword evidence="4" id="KW-0004">4Fe-4S</keyword>
<evidence type="ECO:0000256" key="4">
    <source>
        <dbReference type="ARBA" id="ARBA00022485"/>
    </source>
</evidence>
<evidence type="ECO:0000313" key="13">
    <source>
        <dbReference type="Proteomes" id="UP000626210"/>
    </source>
</evidence>
<dbReference type="Proteomes" id="UP000626210">
    <property type="component" value="Unassembled WGS sequence"/>
</dbReference>
<dbReference type="SUPFAM" id="SSF53706">
    <property type="entry name" value="Formate dehydrogenase/DMSO reductase, domains 1-3"/>
    <property type="match status" value="1"/>
</dbReference>
<protein>
    <submittedName>
        <fullName evidence="12">Oxidoreductase alpha (Molybdopterin) subunit</fullName>
    </submittedName>
</protein>
<evidence type="ECO:0000256" key="6">
    <source>
        <dbReference type="ARBA" id="ARBA00022723"/>
    </source>
</evidence>
<evidence type="ECO:0000256" key="1">
    <source>
        <dbReference type="ARBA" id="ARBA00001942"/>
    </source>
</evidence>
<keyword evidence="13" id="KW-1185">Reference proteome</keyword>
<dbReference type="InterPro" id="IPR006656">
    <property type="entry name" value="Mopterin_OxRdtase"/>
</dbReference>
<evidence type="ECO:0000256" key="9">
    <source>
        <dbReference type="ARBA" id="ARBA00023014"/>
    </source>
</evidence>
<gene>
    <name evidence="12" type="ORF">GCM10007320_64890</name>
</gene>
<dbReference type="InterPro" id="IPR041953">
    <property type="entry name" value="YdeP_MopB"/>
</dbReference>
<dbReference type="Pfam" id="PF00384">
    <property type="entry name" value="Molybdopterin"/>
    <property type="match status" value="1"/>
</dbReference>
<dbReference type="InterPro" id="IPR010046">
    <property type="entry name" value="Mopterin_OxRdtse_a_bac"/>
</dbReference>
<evidence type="ECO:0000256" key="7">
    <source>
        <dbReference type="ARBA" id="ARBA00023002"/>
    </source>
</evidence>
<feature type="domain" description="Molybdopterin oxidoreductase" evidence="10">
    <location>
        <begin position="115"/>
        <end position="488"/>
    </location>
</feature>
<dbReference type="Pfam" id="PF01568">
    <property type="entry name" value="Molydop_binding"/>
    <property type="match status" value="1"/>
</dbReference>
<dbReference type="PIRSF" id="PIRSF000144">
    <property type="entry name" value="CbbBc"/>
    <property type="match status" value="1"/>
</dbReference>
<evidence type="ECO:0000256" key="5">
    <source>
        <dbReference type="ARBA" id="ARBA00022505"/>
    </source>
</evidence>